<dbReference type="SUPFAM" id="SSF53649">
    <property type="entry name" value="Alkaline phosphatase-like"/>
    <property type="match status" value="1"/>
</dbReference>
<sequence length="146" mass="17170">MIISAPGVESNIKVDSPTEFVDLFPTLTDLSNIETPQSLDGKSLVPVMNGDKERVKDFAISQYRRGKHRMGYALRNDRYRYVEWHKNDYRSYKPYKNRNIVARELYDYKKDPLESINVVESEDYQDTAKKLKKQLKDFLTEKSPKN</sequence>
<reference evidence="4 5" key="1">
    <citation type="submission" date="2020-02" db="EMBL/GenBank/DDBJ databases">
        <title>Balneolaceae bacterium YR4-1, complete genome.</title>
        <authorList>
            <person name="Li Y."/>
            <person name="Wu S."/>
        </authorList>
    </citation>
    <scope>NUCLEOTIDE SEQUENCE [LARGE SCALE GENOMIC DNA]</scope>
    <source>
        <strain evidence="4 5">YR4-1</strain>
    </source>
</reference>
<dbReference type="PANTHER" id="PTHR45953">
    <property type="entry name" value="IDURONATE 2-SULFATASE"/>
    <property type="match status" value="1"/>
</dbReference>
<dbReference type="GO" id="GO:0008484">
    <property type="term" value="F:sulfuric ester hydrolase activity"/>
    <property type="evidence" value="ECO:0007669"/>
    <property type="project" value="TreeGrafter"/>
</dbReference>
<dbReference type="AlphaFoldDB" id="A0A6M1T3P9"/>
<dbReference type="Proteomes" id="UP000473278">
    <property type="component" value="Unassembled WGS sequence"/>
</dbReference>
<comment type="caution">
    <text evidence="4">The sequence shown here is derived from an EMBL/GenBank/DDBJ whole genome shotgun (WGS) entry which is preliminary data.</text>
</comment>
<evidence type="ECO:0000313" key="4">
    <source>
        <dbReference type="EMBL" id="NGP78094.1"/>
    </source>
</evidence>
<dbReference type="GO" id="GO:0005737">
    <property type="term" value="C:cytoplasm"/>
    <property type="evidence" value="ECO:0007669"/>
    <property type="project" value="TreeGrafter"/>
</dbReference>
<proteinExistence type="predicted"/>
<dbReference type="EMBL" id="JAALLT010000006">
    <property type="protein sequence ID" value="NGP78094.1"/>
    <property type="molecule type" value="Genomic_DNA"/>
</dbReference>
<accession>A0A6M1T3P9</accession>
<feature type="domain" description="N-sulphoglucosamine sulphohydrolase C-terminal" evidence="3">
    <location>
        <begin position="6"/>
        <end position="138"/>
    </location>
</feature>
<evidence type="ECO:0000256" key="1">
    <source>
        <dbReference type="ARBA" id="ARBA00022723"/>
    </source>
</evidence>
<keyword evidence="5" id="KW-1185">Reference proteome</keyword>
<name>A0A6M1T3P9_9BACT</name>
<dbReference type="PANTHER" id="PTHR45953:SF1">
    <property type="entry name" value="IDURONATE 2-SULFATASE"/>
    <property type="match status" value="1"/>
</dbReference>
<keyword evidence="1" id="KW-0479">Metal-binding</keyword>
<evidence type="ECO:0000313" key="5">
    <source>
        <dbReference type="Proteomes" id="UP000473278"/>
    </source>
</evidence>
<dbReference type="InterPro" id="IPR017850">
    <property type="entry name" value="Alkaline_phosphatase_core_sf"/>
</dbReference>
<evidence type="ECO:0000259" key="3">
    <source>
        <dbReference type="Pfam" id="PF16347"/>
    </source>
</evidence>
<gene>
    <name evidence="4" type="ORF">G3570_15705</name>
</gene>
<dbReference type="Gene3D" id="3.40.720.10">
    <property type="entry name" value="Alkaline Phosphatase, subunit A"/>
    <property type="match status" value="1"/>
</dbReference>
<organism evidence="4 5">
    <name type="scientific">Halalkalibaculum roseum</name>
    <dbReference type="NCBI Taxonomy" id="2709311"/>
    <lineage>
        <taxon>Bacteria</taxon>
        <taxon>Pseudomonadati</taxon>
        <taxon>Balneolota</taxon>
        <taxon>Balneolia</taxon>
        <taxon>Balneolales</taxon>
        <taxon>Balneolaceae</taxon>
        <taxon>Halalkalibaculum</taxon>
    </lineage>
</organism>
<dbReference type="InterPro" id="IPR032506">
    <property type="entry name" value="SGSH_C"/>
</dbReference>
<keyword evidence="2" id="KW-0378">Hydrolase</keyword>
<dbReference type="Pfam" id="PF16347">
    <property type="entry name" value="SGSH_C"/>
    <property type="match status" value="1"/>
</dbReference>
<protein>
    <submittedName>
        <fullName evidence="4">DUF4976 domain-containing protein</fullName>
    </submittedName>
</protein>
<dbReference type="GO" id="GO:0046872">
    <property type="term" value="F:metal ion binding"/>
    <property type="evidence" value="ECO:0007669"/>
    <property type="project" value="UniProtKB-KW"/>
</dbReference>
<evidence type="ECO:0000256" key="2">
    <source>
        <dbReference type="ARBA" id="ARBA00022801"/>
    </source>
</evidence>